<gene>
    <name evidence="8" type="ORF">SAMN05216553_12436</name>
</gene>
<dbReference type="PRINTS" id="PR00862">
    <property type="entry name" value="PROLIGOPTASE"/>
</dbReference>
<evidence type="ECO:0000256" key="2">
    <source>
        <dbReference type="ARBA" id="ARBA00011897"/>
    </source>
</evidence>
<dbReference type="Gene3D" id="3.40.50.1820">
    <property type="entry name" value="alpha/beta hydrolase"/>
    <property type="match status" value="1"/>
</dbReference>
<evidence type="ECO:0000313" key="9">
    <source>
        <dbReference type="Proteomes" id="UP000199623"/>
    </source>
</evidence>
<dbReference type="SUPFAM" id="SSF50993">
    <property type="entry name" value="Peptidase/esterase 'gauge' domain"/>
    <property type="match status" value="1"/>
</dbReference>
<dbReference type="EMBL" id="FNCC01000024">
    <property type="protein sequence ID" value="SDH48715.1"/>
    <property type="molecule type" value="Genomic_DNA"/>
</dbReference>
<organism evidence="8 9">
    <name type="scientific">Lentzea fradiae</name>
    <dbReference type="NCBI Taxonomy" id="200378"/>
    <lineage>
        <taxon>Bacteria</taxon>
        <taxon>Bacillati</taxon>
        <taxon>Actinomycetota</taxon>
        <taxon>Actinomycetes</taxon>
        <taxon>Pseudonocardiales</taxon>
        <taxon>Pseudonocardiaceae</taxon>
        <taxon>Lentzea</taxon>
    </lineage>
</organism>
<dbReference type="Proteomes" id="UP000199623">
    <property type="component" value="Unassembled WGS sequence"/>
</dbReference>
<dbReference type="SUPFAM" id="SSF53474">
    <property type="entry name" value="alpha/beta-Hydrolases"/>
    <property type="match status" value="1"/>
</dbReference>
<evidence type="ECO:0000256" key="4">
    <source>
        <dbReference type="ARBA" id="ARBA00022801"/>
    </source>
</evidence>
<dbReference type="InterPro" id="IPR002470">
    <property type="entry name" value="Peptidase_S9A"/>
</dbReference>
<accession>A0A1G8CTA7</accession>
<dbReference type="Gene3D" id="2.130.10.120">
    <property type="entry name" value="Prolyl oligopeptidase, N-terminal domain"/>
    <property type="match status" value="1"/>
</dbReference>
<dbReference type="EC" id="3.4.21.26" evidence="2"/>
<dbReference type="Pfam" id="PF00326">
    <property type="entry name" value="Peptidase_S9"/>
    <property type="match status" value="1"/>
</dbReference>
<dbReference type="GO" id="GO:0006508">
    <property type="term" value="P:proteolysis"/>
    <property type="evidence" value="ECO:0007669"/>
    <property type="project" value="UniProtKB-KW"/>
</dbReference>
<evidence type="ECO:0000256" key="1">
    <source>
        <dbReference type="ARBA" id="ARBA00001070"/>
    </source>
</evidence>
<dbReference type="GO" id="GO:0004252">
    <property type="term" value="F:serine-type endopeptidase activity"/>
    <property type="evidence" value="ECO:0007669"/>
    <property type="project" value="UniProtKB-EC"/>
</dbReference>
<dbReference type="GO" id="GO:0005829">
    <property type="term" value="C:cytosol"/>
    <property type="evidence" value="ECO:0007669"/>
    <property type="project" value="TreeGrafter"/>
</dbReference>
<keyword evidence="4" id="KW-0378">Hydrolase</keyword>
<dbReference type="InterPro" id="IPR029058">
    <property type="entry name" value="AB_hydrolase_fold"/>
</dbReference>
<evidence type="ECO:0000259" key="6">
    <source>
        <dbReference type="Pfam" id="PF00326"/>
    </source>
</evidence>
<comment type="catalytic activity">
    <reaction evidence="1">
        <text>Hydrolysis of Pro-|-Xaa &gt;&gt; Ala-|-Xaa in oligopeptides.</text>
        <dbReference type="EC" id="3.4.21.26"/>
    </reaction>
</comment>
<keyword evidence="5" id="KW-0720">Serine protease</keyword>
<feature type="domain" description="Peptidase S9 prolyl oligopeptidase catalytic" evidence="6">
    <location>
        <begin position="481"/>
        <end position="689"/>
    </location>
</feature>
<protein>
    <recommendedName>
        <fullName evidence="2">prolyl oligopeptidase</fullName>
        <ecNumber evidence="2">3.4.21.26</ecNumber>
    </recommendedName>
</protein>
<dbReference type="InterPro" id="IPR051167">
    <property type="entry name" value="Prolyl_oligopep/macrocyclase"/>
</dbReference>
<proteinExistence type="predicted"/>
<dbReference type="Pfam" id="PF02897">
    <property type="entry name" value="Peptidase_S9_N"/>
    <property type="match status" value="1"/>
</dbReference>
<reference evidence="9" key="1">
    <citation type="submission" date="2016-10" db="EMBL/GenBank/DDBJ databases">
        <authorList>
            <person name="Varghese N."/>
            <person name="Submissions S."/>
        </authorList>
    </citation>
    <scope>NUCLEOTIDE SEQUENCE [LARGE SCALE GENOMIC DNA]</scope>
    <source>
        <strain evidence="9">CGMCC 4.3506</strain>
    </source>
</reference>
<keyword evidence="9" id="KW-1185">Reference proteome</keyword>
<dbReference type="GO" id="GO:0070012">
    <property type="term" value="F:oligopeptidase activity"/>
    <property type="evidence" value="ECO:0007669"/>
    <property type="project" value="TreeGrafter"/>
</dbReference>
<dbReference type="PANTHER" id="PTHR42881:SF2">
    <property type="entry name" value="PROLYL ENDOPEPTIDASE"/>
    <property type="match status" value="1"/>
</dbReference>
<dbReference type="PANTHER" id="PTHR42881">
    <property type="entry name" value="PROLYL ENDOPEPTIDASE"/>
    <property type="match status" value="1"/>
</dbReference>
<evidence type="ECO:0000256" key="3">
    <source>
        <dbReference type="ARBA" id="ARBA00022670"/>
    </source>
</evidence>
<evidence type="ECO:0000256" key="5">
    <source>
        <dbReference type="ARBA" id="ARBA00022825"/>
    </source>
</evidence>
<dbReference type="AlphaFoldDB" id="A0A1G8CTA7"/>
<evidence type="ECO:0000259" key="7">
    <source>
        <dbReference type="Pfam" id="PF02897"/>
    </source>
</evidence>
<name>A0A1G8CTA7_9PSEU</name>
<feature type="domain" description="Peptidase S9A N-terminal" evidence="7">
    <location>
        <begin position="3"/>
        <end position="373"/>
    </location>
</feature>
<dbReference type="STRING" id="200378.SAMN05216553_12436"/>
<evidence type="ECO:0000313" key="8">
    <source>
        <dbReference type="EMBL" id="SDH48715.1"/>
    </source>
</evidence>
<keyword evidence="3" id="KW-0645">Protease</keyword>
<dbReference type="InterPro" id="IPR001375">
    <property type="entry name" value="Peptidase_S9_cat"/>
</dbReference>
<dbReference type="InterPro" id="IPR023302">
    <property type="entry name" value="Pept_S9A_N"/>
</dbReference>
<sequence>MVTENHFGTVIEDPHRWMENTASAEFRDWVTAQGEAAERWFAARPDREDVVARVAKAWDGLVELSNVQVAATGVHCMVRGSGEDVPSLVRLDPGTGAAEVLVAPDRISLPDVRSHISIDWYTPSPDGRHIAVGVSHDGTEDHVLLVVDRHGEFVPDLAVPRIMPLRTNRASIGGVAWAPDSSGFCYLQWRELREGDDPATRYQDAATCYRAVDRLDVEHVLLRGSLDPEVGLDPDDVPLVTFADRDTLVATIVHGSAKERTLHLADAAGLGSPSRLSWRRVAVPADAVHVWTAGAGYLYTGGPVTGGWRIDRVPLDDPAPGNRRLVATGHDEALEDIGFVRDRLLLRCLVDGAAGLRVVRPDEGADVVPVRLPFPCGIPSWGWTDVGDVHVLLSSWTRPPGVWRLDQEASALVPVPAPGAAGDVADAAVSWQEQVTASDGVEVPLTIVGAPGVRRDGERPVLLTAYGFFGITLRPAYNPALRVWTDLGGLFAVAHVRGGGDRGDDWYRAGHREHKERTIQDFLDCAEHLVARGYTAPRLITAEGTSAGGLTVGGAMVRRPDAFGAVVLRVSLTNTLRLEMHENGPPNIPEYGTVTTPEGLAALLITDTCRRVRDDVAYPPVLLTVGLNDTRVLPWQPAKLTAALQAAAGSRAPVLLRVEHHGGHGVGASKNQIDGEFADRLTFALAHLREEH</sequence>